<evidence type="ECO:0000313" key="1">
    <source>
        <dbReference type="EMBL" id="CDM95200.1"/>
    </source>
</evidence>
<dbReference type="Gene3D" id="3.30.565.60">
    <property type="match status" value="1"/>
</dbReference>
<evidence type="ECO:0000313" key="2">
    <source>
        <dbReference type="Proteomes" id="UP000032946"/>
    </source>
</evidence>
<keyword evidence="2" id="KW-1185">Reference proteome</keyword>
<organism evidence="1 2">
    <name type="scientific">Limnospira indica PCC 8005</name>
    <dbReference type="NCBI Taxonomy" id="376219"/>
    <lineage>
        <taxon>Bacteria</taxon>
        <taxon>Bacillati</taxon>
        <taxon>Cyanobacteriota</taxon>
        <taxon>Cyanophyceae</taxon>
        <taxon>Oscillatoriophycideae</taxon>
        <taxon>Oscillatoriales</taxon>
        <taxon>Sirenicapillariaceae</taxon>
        <taxon>Limnospira</taxon>
    </lineage>
</organism>
<dbReference type="Pfam" id="PF13749">
    <property type="entry name" value="HATPase_c_4"/>
    <property type="match status" value="1"/>
</dbReference>
<dbReference type="PANTHER" id="PTHR30595:SF6">
    <property type="entry name" value="SCHLAFEN ALBA-2 DOMAIN-CONTAINING PROTEIN"/>
    <property type="match status" value="1"/>
</dbReference>
<protein>
    <submittedName>
        <fullName evidence="1">Carbon storage regulator related protein</fullName>
    </submittedName>
</protein>
<dbReference type="PANTHER" id="PTHR30595">
    <property type="entry name" value="GLPR-RELATED TRANSCRIPTIONAL REPRESSOR"/>
    <property type="match status" value="1"/>
</dbReference>
<dbReference type="AlphaFoldDB" id="A0A9P1KFF4"/>
<name>A0A9P1KFF4_9CYAN</name>
<dbReference type="EMBL" id="FO818640">
    <property type="protein sequence ID" value="CDM95200.1"/>
    <property type="molecule type" value="Genomic_DNA"/>
</dbReference>
<gene>
    <name evidence="1" type="ORF">ARTHRO_30468</name>
</gene>
<reference evidence="1 2" key="1">
    <citation type="submission" date="2014-02" db="EMBL/GenBank/DDBJ databases">
        <authorList>
            <person name="Genoscope - CEA"/>
        </authorList>
    </citation>
    <scope>NUCLEOTIDE SEQUENCE [LARGE SCALE GENOMIC DNA]</scope>
    <source>
        <strain evidence="1 2">PCC 8005</strain>
    </source>
</reference>
<proteinExistence type="predicted"/>
<sequence>MGVTDKLPRKVVGSLAWSTARELNKIKAYIVEQLKFRVDATELQHPDGRVLVFEVPTRPVGQPLAFNGTYLMRAGEDLVPMTPDVLKSIFAEDKQEWFSQPAQCNASPDDVIALLDTQTYFELLEIPYPTSRDAVLERLQSQYLIKQTVQGWTITNLAAILLAKKLDAFSPALARKAPRVVIYEGINKLQTRDDTTDNRGYAVGFDKLVDFVHSAAPQNRFIEEVVREEVKMFPKQALRELIANALVHQDFLVTGTSVMIEMYSDRIEISNPGIPSIKVERFIDEYRSRNEQLADIMRRFGICEEKGSGIDKVVKAAEVFQLPAPDFRVGDTRTTAVLFAHQNFADMSKIDRIRACYQHCCLLYVSNQRMSNQTLRERFRLSESKVVMVSQIIKATKEDGLIKTDESESTSTRYARYVPYWA</sequence>
<dbReference type="Proteomes" id="UP000032946">
    <property type="component" value="Chromosome"/>
</dbReference>
<dbReference type="InterPro" id="IPR038475">
    <property type="entry name" value="RecG_C_sf"/>
</dbReference>
<accession>A0A9P1KFF4</accession>